<keyword evidence="1" id="KW-0732">Signal</keyword>
<dbReference type="EMBL" id="BTGU01000390">
    <property type="protein sequence ID" value="GMN66995.1"/>
    <property type="molecule type" value="Genomic_DNA"/>
</dbReference>
<keyword evidence="3" id="KW-1185">Reference proteome</keyword>
<dbReference type="AlphaFoldDB" id="A0AA88JAQ6"/>
<gene>
    <name evidence="2" type="ORF">TIFTF001_036058</name>
</gene>
<name>A0AA88JAQ6_FICCA</name>
<evidence type="ECO:0000256" key="1">
    <source>
        <dbReference type="SAM" id="SignalP"/>
    </source>
</evidence>
<comment type="caution">
    <text evidence="2">The sequence shown here is derived from an EMBL/GenBank/DDBJ whole genome shotgun (WGS) entry which is preliminary data.</text>
</comment>
<feature type="signal peptide" evidence="1">
    <location>
        <begin position="1"/>
        <end position="28"/>
    </location>
</feature>
<dbReference type="Proteomes" id="UP001187192">
    <property type="component" value="Unassembled WGS sequence"/>
</dbReference>
<evidence type="ECO:0000313" key="3">
    <source>
        <dbReference type="Proteomes" id="UP001187192"/>
    </source>
</evidence>
<evidence type="ECO:0000313" key="2">
    <source>
        <dbReference type="EMBL" id="GMN66995.1"/>
    </source>
</evidence>
<reference evidence="2" key="1">
    <citation type="submission" date="2023-07" db="EMBL/GenBank/DDBJ databases">
        <title>draft genome sequence of fig (Ficus carica).</title>
        <authorList>
            <person name="Takahashi T."/>
            <person name="Nishimura K."/>
        </authorList>
    </citation>
    <scope>NUCLEOTIDE SEQUENCE</scope>
</reference>
<evidence type="ECO:0008006" key="4">
    <source>
        <dbReference type="Google" id="ProtNLM"/>
    </source>
</evidence>
<protein>
    <recommendedName>
        <fullName evidence="4">Secreted protein</fullName>
    </recommendedName>
</protein>
<organism evidence="2 3">
    <name type="scientific">Ficus carica</name>
    <name type="common">Common fig</name>
    <dbReference type="NCBI Taxonomy" id="3494"/>
    <lineage>
        <taxon>Eukaryota</taxon>
        <taxon>Viridiplantae</taxon>
        <taxon>Streptophyta</taxon>
        <taxon>Embryophyta</taxon>
        <taxon>Tracheophyta</taxon>
        <taxon>Spermatophyta</taxon>
        <taxon>Magnoliopsida</taxon>
        <taxon>eudicotyledons</taxon>
        <taxon>Gunneridae</taxon>
        <taxon>Pentapetalae</taxon>
        <taxon>rosids</taxon>
        <taxon>fabids</taxon>
        <taxon>Rosales</taxon>
        <taxon>Moraceae</taxon>
        <taxon>Ficeae</taxon>
        <taxon>Ficus</taxon>
    </lineage>
</organism>
<sequence length="87" mass="9553">MLTPPFSLILFLSTLPPFSLMPLPFSLASNLHRPRLHHSLSFMPLPLCLLPPLAAATPPSNLFLETHPPPPTQLPATRTHARVLSDC</sequence>
<accession>A0AA88JAQ6</accession>
<feature type="chain" id="PRO_5041733747" description="Secreted protein" evidence="1">
    <location>
        <begin position="29"/>
        <end position="87"/>
    </location>
</feature>
<proteinExistence type="predicted"/>